<dbReference type="RefSeq" id="WP_072907862.1">
    <property type="nucleotide sequence ID" value="NZ_FQZT01000005.1"/>
</dbReference>
<dbReference type="PANTHER" id="PTHR43464:SF78">
    <property type="entry name" value="SLR1117 PROTEIN"/>
    <property type="match status" value="1"/>
</dbReference>
<dbReference type="GO" id="GO:0032259">
    <property type="term" value="P:methylation"/>
    <property type="evidence" value="ECO:0007669"/>
    <property type="project" value="UniProtKB-KW"/>
</dbReference>
<protein>
    <submittedName>
        <fullName evidence="2">Methyltransferase domain-containing protein</fullName>
    </submittedName>
</protein>
<keyword evidence="2" id="KW-0808">Transferase</keyword>
<dbReference type="Pfam" id="PF13649">
    <property type="entry name" value="Methyltransf_25"/>
    <property type="match status" value="1"/>
</dbReference>
<evidence type="ECO:0000313" key="2">
    <source>
        <dbReference type="EMBL" id="SHJ17968.1"/>
    </source>
</evidence>
<dbReference type="PANTHER" id="PTHR43464">
    <property type="entry name" value="METHYLTRANSFERASE"/>
    <property type="match status" value="1"/>
</dbReference>
<dbReference type="CDD" id="cd02440">
    <property type="entry name" value="AdoMet_MTases"/>
    <property type="match status" value="1"/>
</dbReference>
<sequence>MEMEYFYRLYEQLERCAPSSDEETLKALKSLPQLPKQPRVLDIGCGNGAQTLALAGQLGGEIVAIDNYQPFIDRLAAEAKSRLLKADIFPQCVSMFELPFAAQSFDLIWSEGAIYIIGFSEGLRQWKPLLKPGGYIVLTDMVWLQEDPPQEIADYWGENNPNMTDTKERLAQAEAAGYQLIDHFTLSPEAWTEGYYRPLRERIALMRQELAGNETAEKVFSMTEEEADMYDRFGEWYGYEFILLQKKA</sequence>
<dbReference type="Gene3D" id="3.40.50.150">
    <property type="entry name" value="Vaccinia Virus protein VP39"/>
    <property type="match status" value="1"/>
</dbReference>
<organism evidence="2 3">
    <name type="scientific">Malonomonas rubra DSM 5091</name>
    <dbReference type="NCBI Taxonomy" id="1122189"/>
    <lineage>
        <taxon>Bacteria</taxon>
        <taxon>Pseudomonadati</taxon>
        <taxon>Thermodesulfobacteriota</taxon>
        <taxon>Desulfuromonadia</taxon>
        <taxon>Desulfuromonadales</taxon>
        <taxon>Geopsychrobacteraceae</taxon>
        <taxon>Malonomonas</taxon>
    </lineage>
</organism>
<dbReference type="InterPro" id="IPR029063">
    <property type="entry name" value="SAM-dependent_MTases_sf"/>
</dbReference>
<dbReference type="AlphaFoldDB" id="A0A1M6H6Y6"/>
<name>A0A1M6H6Y6_MALRU</name>
<keyword evidence="2" id="KW-0489">Methyltransferase</keyword>
<reference evidence="2 3" key="1">
    <citation type="submission" date="2016-11" db="EMBL/GenBank/DDBJ databases">
        <authorList>
            <person name="Jaros S."/>
            <person name="Januszkiewicz K."/>
            <person name="Wedrychowicz H."/>
        </authorList>
    </citation>
    <scope>NUCLEOTIDE SEQUENCE [LARGE SCALE GENOMIC DNA]</scope>
    <source>
        <strain evidence="2 3">DSM 5091</strain>
    </source>
</reference>
<dbReference type="Proteomes" id="UP000184171">
    <property type="component" value="Unassembled WGS sequence"/>
</dbReference>
<feature type="domain" description="Methyltransferase" evidence="1">
    <location>
        <begin position="40"/>
        <end position="134"/>
    </location>
</feature>
<keyword evidence="3" id="KW-1185">Reference proteome</keyword>
<accession>A0A1M6H6Y6</accession>
<proteinExistence type="predicted"/>
<evidence type="ECO:0000259" key="1">
    <source>
        <dbReference type="Pfam" id="PF13649"/>
    </source>
</evidence>
<dbReference type="STRING" id="1122189.SAMN02745165_01712"/>
<dbReference type="OrthoDB" id="9811000at2"/>
<evidence type="ECO:0000313" key="3">
    <source>
        <dbReference type="Proteomes" id="UP000184171"/>
    </source>
</evidence>
<dbReference type="GO" id="GO:0008168">
    <property type="term" value="F:methyltransferase activity"/>
    <property type="evidence" value="ECO:0007669"/>
    <property type="project" value="UniProtKB-KW"/>
</dbReference>
<gene>
    <name evidence="2" type="ORF">SAMN02745165_01712</name>
</gene>
<dbReference type="SUPFAM" id="SSF53335">
    <property type="entry name" value="S-adenosyl-L-methionine-dependent methyltransferases"/>
    <property type="match status" value="1"/>
</dbReference>
<dbReference type="EMBL" id="FQZT01000005">
    <property type="protein sequence ID" value="SHJ17968.1"/>
    <property type="molecule type" value="Genomic_DNA"/>
</dbReference>
<dbReference type="InterPro" id="IPR041698">
    <property type="entry name" value="Methyltransf_25"/>
</dbReference>